<dbReference type="Proteomes" id="UP000663850">
    <property type="component" value="Unassembled WGS sequence"/>
</dbReference>
<reference evidence="1" key="1">
    <citation type="submission" date="2021-01" db="EMBL/GenBank/DDBJ databases">
        <authorList>
            <person name="Kaushik A."/>
        </authorList>
    </citation>
    <scope>NUCLEOTIDE SEQUENCE</scope>
    <source>
        <strain evidence="1">Type strain: AG8-Rh-89/</strain>
    </source>
</reference>
<dbReference type="Gene3D" id="3.30.160.20">
    <property type="match status" value="1"/>
</dbReference>
<name>A0A8H3B0T3_9AGAM</name>
<protein>
    <recommendedName>
        <fullName evidence="3">DRBM domain-containing protein</fullName>
    </recommendedName>
</protein>
<sequence>MSHWELKPRGTQSWVECLNEWSDKVGANITWHYSSTQGSTQTWRALPEINGQWYHGCVGEGGSRDAAKNAAAIALNRNHILWKN</sequence>
<comment type="caution">
    <text evidence="1">The sequence shown here is derived from an EMBL/GenBank/DDBJ whole genome shotgun (WGS) entry which is preliminary data.</text>
</comment>
<dbReference type="AlphaFoldDB" id="A0A8H3B0T3"/>
<evidence type="ECO:0008006" key="3">
    <source>
        <dbReference type="Google" id="ProtNLM"/>
    </source>
</evidence>
<evidence type="ECO:0000313" key="2">
    <source>
        <dbReference type="Proteomes" id="UP000663850"/>
    </source>
</evidence>
<evidence type="ECO:0000313" key="1">
    <source>
        <dbReference type="EMBL" id="CAE6445120.1"/>
    </source>
</evidence>
<gene>
    <name evidence="1" type="ORF">RDB_LOCUS34457</name>
</gene>
<accession>A0A8H3B0T3</accession>
<dbReference type="EMBL" id="CAJMWZ010001927">
    <property type="protein sequence ID" value="CAE6445120.1"/>
    <property type="molecule type" value="Genomic_DNA"/>
</dbReference>
<proteinExistence type="predicted"/>
<organism evidence="1 2">
    <name type="scientific">Rhizoctonia solani</name>
    <dbReference type="NCBI Taxonomy" id="456999"/>
    <lineage>
        <taxon>Eukaryota</taxon>
        <taxon>Fungi</taxon>
        <taxon>Dikarya</taxon>
        <taxon>Basidiomycota</taxon>
        <taxon>Agaricomycotina</taxon>
        <taxon>Agaricomycetes</taxon>
        <taxon>Cantharellales</taxon>
        <taxon>Ceratobasidiaceae</taxon>
        <taxon>Rhizoctonia</taxon>
    </lineage>
</organism>
<dbReference type="SUPFAM" id="SSF54768">
    <property type="entry name" value="dsRNA-binding domain-like"/>
    <property type="match status" value="1"/>
</dbReference>